<dbReference type="Proteomes" id="UP000245137">
    <property type="component" value="Unassembled WGS sequence"/>
</dbReference>
<evidence type="ECO:0000313" key="2">
    <source>
        <dbReference type="EMBL" id="PWB94698.1"/>
    </source>
</evidence>
<evidence type="ECO:0000256" key="1">
    <source>
        <dbReference type="SAM" id="MobiDB-lite"/>
    </source>
</evidence>
<gene>
    <name evidence="2" type="ORF">C5689_06435</name>
</gene>
<evidence type="ECO:0000313" key="3">
    <source>
        <dbReference type="Proteomes" id="UP000245137"/>
    </source>
</evidence>
<feature type="compositionally biased region" description="Low complexity" evidence="1">
    <location>
        <begin position="148"/>
        <end position="162"/>
    </location>
</feature>
<feature type="compositionally biased region" description="Low complexity" evidence="1">
    <location>
        <begin position="171"/>
        <end position="180"/>
    </location>
</feature>
<keyword evidence="3" id="KW-1185">Reference proteome</keyword>
<sequence length="180" mass="19196">MVEQTFKFPNEKRLVALAKAINENKTKVGNLNKGIADRVSDAVDSGNVNKPALAFLAKLIRTEELKAKELVAHFRFSIEIFEKFLAENGHAGDLADMAADEAEQRAEAERKKNGAKVLAGIKPIPDKKGRGISRDKAAKAKAEEPATEEAQAAPAGNVTPLRVGGGRGRRPTIGTTAGNA</sequence>
<proteinExistence type="predicted"/>
<protein>
    <submittedName>
        <fullName evidence="2">Uncharacterized protein</fullName>
    </submittedName>
</protein>
<comment type="caution">
    <text evidence="2">The sequence shown here is derived from an EMBL/GenBank/DDBJ whole genome shotgun (WGS) entry which is preliminary data.</text>
</comment>
<dbReference type="AlphaFoldDB" id="A0A2U1SSU9"/>
<dbReference type="EMBL" id="PUIV01000006">
    <property type="protein sequence ID" value="PWB94698.1"/>
    <property type="molecule type" value="Genomic_DNA"/>
</dbReference>
<reference evidence="2 3" key="1">
    <citation type="journal article" date="2018" name="Appl. Microbiol. Biotechnol.">
        <title>Co-cultivation of the strictly anaerobic methanogen Methanosarcina barkeri with aerobic methanotrophs in an oxygen-limited membrane bioreactor.</title>
        <authorList>
            <person name="In 't Zandt M.H."/>
            <person name="van den Bosch T.J.M."/>
            <person name="Rijkers R."/>
            <person name="van Kessel M.A.H.J."/>
            <person name="Jetten M.S.M."/>
            <person name="Welte C.U."/>
        </authorList>
    </citation>
    <scope>NUCLEOTIDE SEQUENCE [LARGE SCALE GENOMIC DNA]</scope>
    <source>
        <strain evidence="2 3">DSM 17706</strain>
    </source>
</reference>
<feature type="compositionally biased region" description="Basic and acidic residues" evidence="1">
    <location>
        <begin position="102"/>
        <end position="112"/>
    </location>
</feature>
<organism evidence="2 3">
    <name type="scientific">Methylosinus sporium</name>
    <dbReference type="NCBI Taxonomy" id="428"/>
    <lineage>
        <taxon>Bacteria</taxon>
        <taxon>Pseudomonadati</taxon>
        <taxon>Pseudomonadota</taxon>
        <taxon>Alphaproteobacteria</taxon>
        <taxon>Hyphomicrobiales</taxon>
        <taxon>Methylocystaceae</taxon>
        <taxon>Methylosinus</taxon>
    </lineage>
</organism>
<feature type="region of interest" description="Disordered" evidence="1">
    <location>
        <begin position="98"/>
        <end position="180"/>
    </location>
</feature>
<feature type="compositionally biased region" description="Basic and acidic residues" evidence="1">
    <location>
        <begin position="124"/>
        <end position="144"/>
    </location>
</feature>
<name>A0A2U1SSU9_METSR</name>
<accession>A0A2U1SSU9</accession>